<dbReference type="EMBL" id="JAGMUV010000018">
    <property type="protein sequence ID" value="KAH7129056.1"/>
    <property type="molecule type" value="Genomic_DNA"/>
</dbReference>
<feature type="region of interest" description="Disordered" evidence="1">
    <location>
        <begin position="1"/>
        <end position="20"/>
    </location>
</feature>
<dbReference type="AlphaFoldDB" id="A0A9P9E341"/>
<comment type="caution">
    <text evidence="2">The sequence shown here is derived from an EMBL/GenBank/DDBJ whole genome shotgun (WGS) entry which is preliminary data.</text>
</comment>
<protein>
    <submittedName>
        <fullName evidence="2">Uncharacterized protein</fullName>
    </submittedName>
</protein>
<keyword evidence="3" id="KW-1185">Reference proteome</keyword>
<evidence type="ECO:0000256" key="1">
    <source>
        <dbReference type="SAM" id="MobiDB-lite"/>
    </source>
</evidence>
<accession>A0A9P9E341</accession>
<dbReference type="Proteomes" id="UP000738349">
    <property type="component" value="Unassembled WGS sequence"/>
</dbReference>
<dbReference type="OrthoDB" id="5073671at2759"/>
<evidence type="ECO:0000313" key="3">
    <source>
        <dbReference type="Proteomes" id="UP000738349"/>
    </source>
</evidence>
<proteinExistence type="predicted"/>
<name>A0A9P9E341_9HYPO</name>
<evidence type="ECO:0000313" key="2">
    <source>
        <dbReference type="EMBL" id="KAH7129056.1"/>
    </source>
</evidence>
<gene>
    <name evidence="2" type="ORF">EDB81DRAFT_661308</name>
</gene>
<organism evidence="2 3">
    <name type="scientific">Dactylonectria macrodidyma</name>
    <dbReference type="NCBI Taxonomy" id="307937"/>
    <lineage>
        <taxon>Eukaryota</taxon>
        <taxon>Fungi</taxon>
        <taxon>Dikarya</taxon>
        <taxon>Ascomycota</taxon>
        <taxon>Pezizomycotina</taxon>
        <taxon>Sordariomycetes</taxon>
        <taxon>Hypocreomycetidae</taxon>
        <taxon>Hypocreales</taxon>
        <taxon>Nectriaceae</taxon>
        <taxon>Dactylonectria</taxon>
    </lineage>
</organism>
<feature type="compositionally biased region" description="Polar residues" evidence="1">
    <location>
        <begin position="11"/>
        <end position="20"/>
    </location>
</feature>
<reference evidence="2" key="1">
    <citation type="journal article" date="2021" name="Nat. Commun.">
        <title>Genetic determinants of endophytism in the Arabidopsis root mycobiome.</title>
        <authorList>
            <person name="Mesny F."/>
            <person name="Miyauchi S."/>
            <person name="Thiergart T."/>
            <person name="Pickel B."/>
            <person name="Atanasova L."/>
            <person name="Karlsson M."/>
            <person name="Huettel B."/>
            <person name="Barry K.W."/>
            <person name="Haridas S."/>
            <person name="Chen C."/>
            <person name="Bauer D."/>
            <person name="Andreopoulos W."/>
            <person name="Pangilinan J."/>
            <person name="LaButti K."/>
            <person name="Riley R."/>
            <person name="Lipzen A."/>
            <person name="Clum A."/>
            <person name="Drula E."/>
            <person name="Henrissat B."/>
            <person name="Kohler A."/>
            <person name="Grigoriev I.V."/>
            <person name="Martin F.M."/>
            <person name="Hacquard S."/>
        </authorList>
    </citation>
    <scope>NUCLEOTIDE SEQUENCE</scope>
    <source>
        <strain evidence="2">MPI-CAGE-AT-0147</strain>
    </source>
</reference>
<sequence>MRQCSDRRKMGSSSSKPTQPIEISNKVACKGIPHSFDLIAGESWSYPSFYIAAPGSLPLYAISMPEGWAGCTILRPKTSIRGSPMVYAKRRHGKFRIYLPGVLSAGIMPCSATMRYETHTTEKYSFELMVYHGNSYRYEVFEWRYFEKEGNRSHGAASSGWKLVRLGPKMEKDVLPPYPGHAPPQQDHIAPPPYSKEAPSRRREVVAVLCHPSQGSSLDKSSACRFQYMGTGATEEIGYHWTLMAAMSGVCLWQHQIAKAHHGAT</sequence>